<evidence type="ECO:0000313" key="6">
    <source>
        <dbReference type="Proteomes" id="UP000435112"/>
    </source>
</evidence>
<name>A0A6A3KK39_9STRA</name>
<dbReference type="Proteomes" id="UP000434957">
    <property type="component" value="Unassembled WGS sequence"/>
</dbReference>
<dbReference type="EMBL" id="QXFT01000998">
    <property type="protein sequence ID" value="KAE9331811.1"/>
    <property type="molecule type" value="Genomic_DNA"/>
</dbReference>
<dbReference type="AlphaFoldDB" id="A0A6A3KK39"/>
<dbReference type="EMBL" id="QXFU01001564">
    <property type="protein sequence ID" value="KAE8999790.1"/>
    <property type="molecule type" value="Genomic_DNA"/>
</dbReference>
<dbReference type="GO" id="GO:0009247">
    <property type="term" value="P:glycolipid biosynthetic process"/>
    <property type="evidence" value="ECO:0007669"/>
    <property type="project" value="TreeGrafter"/>
</dbReference>
<sequence length="94" mass="10230">MVKQIKVVMSLVGPFTLYGELLVKVCAENGVHCCDLTGEMLWTSRVDFLTTETKVDVRGGTFASVIQMVECKTSKELDTSKTPAVIGGLYTPVN</sequence>
<dbReference type="EMBL" id="QXFV01001460">
    <property type="protein sequence ID" value="KAE9005345.1"/>
    <property type="molecule type" value="Genomic_DNA"/>
</dbReference>
<dbReference type="GO" id="GO:0005739">
    <property type="term" value="C:mitochondrion"/>
    <property type="evidence" value="ECO:0007669"/>
    <property type="project" value="TreeGrafter"/>
</dbReference>
<evidence type="ECO:0000313" key="5">
    <source>
        <dbReference type="Proteomes" id="UP000434957"/>
    </source>
</evidence>
<dbReference type="Gene3D" id="3.40.50.720">
    <property type="entry name" value="NAD(P)-binding Rossmann-like Domain"/>
    <property type="match status" value="1"/>
</dbReference>
<dbReference type="GO" id="GO:0005811">
    <property type="term" value="C:lipid droplet"/>
    <property type="evidence" value="ECO:0007669"/>
    <property type="project" value="TreeGrafter"/>
</dbReference>
<dbReference type="InterPro" id="IPR051276">
    <property type="entry name" value="Saccharopine_DH-like_oxidrdct"/>
</dbReference>
<dbReference type="PANTHER" id="PTHR12286:SF5">
    <property type="entry name" value="SACCHAROPINE DEHYDROGENASE-LIKE OXIDOREDUCTASE"/>
    <property type="match status" value="1"/>
</dbReference>
<dbReference type="Proteomes" id="UP000429607">
    <property type="component" value="Unassembled WGS sequence"/>
</dbReference>
<dbReference type="OrthoDB" id="10268090at2759"/>
<dbReference type="GO" id="GO:0005886">
    <property type="term" value="C:plasma membrane"/>
    <property type="evidence" value="ECO:0007669"/>
    <property type="project" value="TreeGrafter"/>
</dbReference>
<dbReference type="Proteomes" id="UP000435112">
    <property type="component" value="Unassembled WGS sequence"/>
</dbReference>
<organism evidence="2 4">
    <name type="scientific">Phytophthora rubi</name>
    <dbReference type="NCBI Taxonomy" id="129364"/>
    <lineage>
        <taxon>Eukaryota</taxon>
        <taxon>Sar</taxon>
        <taxon>Stramenopiles</taxon>
        <taxon>Oomycota</taxon>
        <taxon>Peronosporomycetes</taxon>
        <taxon>Peronosporales</taxon>
        <taxon>Peronosporaceae</taxon>
        <taxon>Phytophthora</taxon>
    </lineage>
</organism>
<evidence type="ECO:0000313" key="1">
    <source>
        <dbReference type="EMBL" id="KAE8999790.1"/>
    </source>
</evidence>
<protein>
    <submittedName>
        <fullName evidence="2">Uncharacterized protein</fullName>
    </submittedName>
</protein>
<evidence type="ECO:0000313" key="3">
    <source>
        <dbReference type="EMBL" id="KAE9331811.1"/>
    </source>
</evidence>
<comment type="caution">
    <text evidence="2">The sequence shown here is derived from an EMBL/GenBank/DDBJ whole genome shotgun (WGS) entry which is preliminary data.</text>
</comment>
<proteinExistence type="predicted"/>
<evidence type="ECO:0000313" key="4">
    <source>
        <dbReference type="Proteomes" id="UP000429607"/>
    </source>
</evidence>
<keyword evidence="5" id="KW-1185">Reference proteome</keyword>
<reference evidence="4 6" key="1">
    <citation type="submission" date="2018-09" db="EMBL/GenBank/DDBJ databases">
        <title>Genomic investigation of the strawberry pathogen Phytophthora fragariae indicates pathogenicity is determined by transcriptional variation in three key races.</title>
        <authorList>
            <person name="Adams T.M."/>
            <person name="Armitage A.D."/>
            <person name="Sobczyk M.K."/>
            <person name="Bates H.J."/>
            <person name="Dunwell J.M."/>
            <person name="Nellist C.F."/>
            <person name="Harrison R.J."/>
        </authorList>
    </citation>
    <scope>NUCLEOTIDE SEQUENCE [LARGE SCALE GENOMIC DNA]</scope>
    <source>
        <strain evidence="2 4">SCRP249</strain>
        <strain evidence="1 6">SCRP324</strain>
        <strain evidence="3 5">SCRP333</strain>
    </source>
</reference>
<evidence type="ECO:0000313" key="2">
    <source>
        <dbReference type="EMBL" id="KAE9005345.1"/>
    </source>
</evidence>
<dbReference type="PANTHER" id="PTHR12286">
    <property type="entry name" value="SACCHAROPINE DEHYDROGENASE-LIKE OXIDOREDUCTASE"/>
    <property type="match status" value="1"/>
</dbReference>
<accession>A0A6A3KK39</accession>
<gene>
    <name evidence="2" type="ORF">PR001_g17475</name>
    <name evidence="1" type="ORF">PR002_g18360</name>
    <name evidence="3" type="ORF">PR003_g14829</name>
</gene>